<proteinExistence type="inferred from homology"/>
<sequence length="522" mass="58160">MASPGKDTFRMKSYKNKALIPQEMRRRREEEGIQLRKQKREEQLYKRRNVCVPSSDESMLECPIQDPDVSSTEGVITPDMIQMIFSEDPDQQLIATQKFRKLLSKEPNPPIDEVISTAGVVNLFVQFLKRSENCTLQFEAAWALTNIASGTFLHTKVVIETGAVPIFIELLNSEYEDVQEQAVWALGNIAGDNAECRDYVLDCGILPFLQQLLAKSNRLTTTRNAVWALSNLCRGKNPPPDFAKVSPCLKVLSRLLFSSDPDVLADACWALSYLSDGPNEKIQTVIDSGVHSDYKVVSPALRAVGNIVTGDDIQTQVILNCSALPCLLHLLSSPKESIKKEACWTVSNITAGNRAQIQNVIDANIFPVLIEILQKAEFRTRKEAAWAVTNATSGGTPAQITYLVSLNTIKPMCDLLTVMDSKIVQVSLNGLENILRLGEQEAKQSGSGINPYCALIEEAYGLDKIEFLQSHENQEIYQKAFDLIEHYFGVEEEDASLAPQVDHTQGQFLFQQQEGPMEGFQL</sequence>
<dbReference type="InterPro" id="IPR032413">
    <property type="entry name" value="Arm_3"/>
</dbReference>
<evidence type="ECO:0000313" key="10">
    <source>
        <dbReference type="Proteomes" id="UP001219934"/>
    </source>
</evidence>
<evidence type="ECO:0000256" key="4">
    <source>
        <dbReference type="ARBA" id="ARBA00022927"/>
    </source>
</evidence>
<evidence type="ECO:0000256" key="1">
    <source>
        <dbReference type="ARBA" id="ARBA00010394"/>
    </source>
</evidence>
<dbReference type="FunFam" id="1.20.5.690:FF:000001">
    <property type="entry name" value="Importin subunit alpha"/>
    <property type="match status" value="1"/>
</dbReference>
<feature type="compositionally biased region" description="Basic and acidic residues" evidence="7">
    <location>
        <begin position="23"/>
        <end position="32"/>
    </location>
</feature>
<dbReference type="InterPro" id="IPR016024">
    <property type="entry name" value="ARM-type_fold"/>
</dbReference>
<dbReference type="PIRSF" id="PIRSF005673">
    <property type="entry name" value="Importin_alpha"/>
    <property type="match status" value="1"/>
</dbReference>
<dbReference type="GO" id="GO:0005737">
    <property type="term" value="C:cytoplasm"/>
    <property type="evidence" value="ECO:0007669"/>
    <property type="project" value="InterPro"/>
</dbReference>
<keyword evidence="10" id="KW-1185">Reference proteome</keyword>
<dbReference type="InterPro" id="IPR011989">
    <property type="entry name" value="ARM-like"/>
</dbReference>
<dbReference type="InterPro" id="IPR024931">
    <property type="entry name" value="Importin_alpha"/>
</dbReference>
<dbReference type="GO" id="GO:0061608">
    <property type="term" value="F:nuclear import signal receptor activity"/>
    <property type="evidence" value="ECO:0007669"/>
    <property type="project" value="InterPro"/>
</dbReference>
<keyword evidence="4 5" id="KW-0653">Protein transport</keyword>
<dbReference type="InterPro" id="IPR000225">
    <property type="entry name" value="Armadillo"/>
</dbReference>
<evidence type="ECO:0000256" key="6">
    <source>
        <dbReference type="PROSITE-ProRule" id="PRU00259"/>
    </source>
</evidence>
<keyword evidence="3" id="KW-0677">Repeat</keyword>
<feature type="repeat" description="ARM" evidence="6">
    <location>
        <begin position="162"/>
        <end position="195"/>
    </location>
</feature>
<organism evidence="9 10">
    <name type="scientific">Pogonophryne albipinna</name>
    <dbReference type="NCBI Taxonomy" id="1090488"/>
    <lineage>
        <taxon>Eukaryota</taxon>
        <taxon>Metazoa</taxon>
        <taxon>Chordata</taxon>
        <taxon>Craniata</taxon>
        <taxon>Vertebrata</taxon>
        <taxon>Euteleostomi</taxon>
        <taxon>Actinopterygii</taxon>
        <taxon>Neopterygii</taxon>
        <taxon>Teleostei</taxon>
        <taxon>Neoteleostei</taxon>
        <taxon>Acanthomorphata</taxon>
        <taxon>Eupercaria</taxon>
        <taxon>Perciformes</taxon>
        <taxon>Notothenioidei</taxon>
        <taxon>Pogonophryne</taxon>
    </lineage>
</organism>
<evidence type="ECO:0000256" key="7">
    <source>
        <dbReference type="SAM" id="MobiDB-lite"/>
    </source>
</evidence>
<feature type="domain" description="IBB" evidence="8">
    <location>
        <begin position="1"/>
        <end position="57"/>
    </location>
</feature>
<evidence type="ECO:0000256" key="2">
    <source>
        <dbReference type="ARBA" id="ARBA00022448"/>
    </source>
</evidence>
<dbReference type="Pfam" id="PF00514">
    <property type="entry name" value="Arm"/>
    <property type="match status" value="6"/>
</dbReference>
<evidence type="ECO:0000256" key="3">
    <source>
        <dbReference type="ARBA" id="ARBA00022737"/>
    </source>
</evidence>
<dbReference type="Gene3D" id="1.20.5.690">
    <property type="entry name" value="Importin-alpha, importin-beta-binding domain"/>
    <property type="match status" value="1"/>
</dbReference>
<comment type="caution">
    <text evidence="9">The sequence shown here is derived from an EMBL/GenBank/DDBJ whole genome shotgun (WGS) entry which is preliminary data.</text>
</comment>
<dbReference type="Pfam" id="PF16186">
    <property type="entry name" value="Arm_3"/>
    <property type="match status" value="1"/>
</dbReference>
<evidence type="ECO:0000256" key="5">
    <source>
        <dbReference type="PIRNR" id="PIRNR005673"/>
    </source>
</evidence>
<dbReference type="InterPro" id="IPR036975">
    <property type="entry name" value="Importin-a_IBB_sf"/>
</dbReference>
<dbReference type="PANTHER" id="PTHR23316">
    <property type="entry name" value="IMPORTIN ALPHA"/>
    <property type="match status" value="1"/>
</dbReference>
<protein>
    <recommendedName>
        <fullName evidence="5">Importin subunit alpha</fullName>
    </recommendedName>
</protein>
<dbReference type="EMBL" id="JAPTMU010000015">
    <property type="protein sequence ID" value="KAJ4931251.1"/>
    <property type="molecule type" value="Genomic_DNA"/>
</dbReference>
<gene>
    <name evidence="9" type="ORF">JOQ06_025549</name>
</gene>
<evidence type="ECO:0000259" key="8">
    <source>
        <dbReference type="PROSITE" id="PS51214"/>
    </source>
</evidence>
<dbReference type="PROSITE" id="PS51214">
    <property type="entry name" value="IBB"/>
    <property type="match status" value="1"/>
</dbReference>
<dbReference type="AlphaFoldDB" id="A0AAD6FEU7"/>
<dbReference type="SMART" id="SM00185">
    <property type="entry name" value="ARM"/>
    <property type="match status" value="8"/>
</dbReference>
<dbReference type="PROSITE" id="PS50176">
    <property type="entry name" value="ARM_REPEAT"/>
    <property type="match status" value="1"/>
</dbReference>
<accession>A0AAD6FEU7</accession>
<dbReference type="FunFam" id="1.25.10.10:FF:000013">
    <property type="entry name" value="Importin subunit alpha"/>
    <property type="match status" value="1"/>
</dbReference>
<dbReference type="Pfam" id="PF01749">
    <property type="entry name" value="IBB"/>
    <property type="match status" value="1"/>
</dbReference>
<dbReference type="Gene3D" id="1.25.10.10">
    <property type="entry name" value="Leucine-rich Repeat Variant"/>
    <property type="match status" value="1"/>
</dbReference>
<name>A0AAD6FEU7_9TELE</name>
<evidence type="ECO:0000313" key="9">
    <source>
        <dbReference type="EMBL" id="KAJ4931251.1"/>
    </source>
</evidence>
<dbReference type="Proteomes" id="UP001219934">
    <property type="component" value="Unassembled WGS sequence"/>
</dbReference>
<comment type="similarity">
    <text evidence="1 5">Belongs to the importin alpha family.</text>
</comment>
<keyword evidence="2 5" id="KW-0813">Transport</keyword>
<dbReference type="GO" id="GO:0006606">
    <property type="term" value="P:protein import into nucleus"/>
    <property type="evidence" value="ECO:0007669"/>
    <property type="project" value="InterPro"/>
</dbReference>
<feature type="region of interest" description="Disordered" evidence="7">
    <location>
        <begin position="1"/>
        <end position="32"/>
    </location>
</feature>
<dbReference type="SUPFAM" id="SSF48371">
    <property type="entry name" value="ARM repeat"/>
    <property type="match status" value="1"/>
</dbReference>
<dbReference type="InterPro" id="IPR002652">
    <property type="entry name" value="Importin-a_IBB"/>
</dbReference>
<reference evidence="9" key="1">
    <citation type="submission" date="2022-11" db="EMBL/GenBank/DDBJ databases">
        <title>Chromosome-level genome of Pogonophryne albipinna.</title>
        <authorList>
            <person name="Jo E."/>
        </authorList>
    </citation>
    <scope>NUCLEOTIDE SEQUENCE</scope>
    <source>
        <strain evidence="9">SGF0006</strain>
        <tissue evidence="9">Muscle</tissue>
    </source>
</reference>